<evidence type="ECO:0000313" key="2">
    <source>
        <dbReference type="Proteomes" id="UP000316079"/>
    </source>
</evidence>
<evidence type="ECO:0008006" key="3">
    <source>
        <dbReference type="Google" id="ProtNLM"/>
    </source>
</evidence>
<dbReference type="STRING" id="623744.A0A553MTJ2"/>
<dbReference type="SUPFAM" id="SSF82171">
    <property type="entry name" value="DPP6 N-terminal domain-like"/>
    <property type="match status" value="1"/>
</dbReference>
<reference evidence="1 2" key="1">
    <citation type="journal article" date="2019" name="Sci. Data">
        <title>Hybrid genome assembly and annotation of Danionella translucida.</title>
        <authorList>
            <person name="Kadobianskyi M."/>
            <person name="Schulze L."/>
            <person name="Schuelke M."/>
            <person name="Judkewitz B."/>
        </authorList>
    </citation>
    <scope>NUCLEOTIDE SEQUENCE [LARGE SCALE GENOMIC DNA]</scope>
    <source>
        <strain evidence="1 2">Bolton</strain>
    </source>
</reference>
<accession>A0A553MTJ2</accession>
<keyword evidence="2" id="KW-1185">Reference proteome</keyword>
<protein>
    <recommendedName>
        <fullName evidence="3">Anaphase-promoting complex subunit 4 WD40 domain-containing protein</fullName>
    </recommendedName>
</protein>
<gene>
    <name evidence="1" type="ORF">DNTS_008787</name>
</gene>
<dbReference type="OrthoDB" id="3142434at2759"/>
<dbReference type="PANTHER" id="PTHR19858">
    <property type="entry name" value="WD40 REPEAT PROTEIN"/>
    <property type="match status" value="1"/>
</dbReference>
<organism evidence="1 2">
    <name type="scientific">Danionella cerebrum</name>
    <dbReference type="NCBI Taxonomy" id="2873325"/>
    <lineage>
        <taxon>Eukaryota</taxon>
        <taxon>Metazoa</taxon>
        <taxon>Chordata</taxon>
        <taxon>Craniata</taxon>
        <taxon>Vertebrata</taxon>
        <taxon>Euteleostomi</taxon>
        <taxon>Actinopterygii</taxon>
        <taxon>Neopterygii</taxon>
        <taxon>Teleostei</taxon>
        <taxon>Ostariophysi</taxon>
        <taxon>Cypriniformes</taxon>
        <taxon>Danionidae</taxon>
        <taxon>Danioninae</taxon>
        <taxon>Danionella</taxon>
    </lineage>
</organism>
<dbReference type="GO" id="GO:0000462">
    <property type="term" value="P:maturation of SSU-rRNA from tricistronic rRNA transcript (SSU-rRNA, 5.8S rRNA, LSU-rRNA)"/>
    <property type="evidence" value="ECO:0007669"/>
    <property type="project" value="TreeGrafter"/>
</dbReference>
<dbReference type="PANTHER" id="PTHR19858:SF0">
    <property type="entry name" value="PERIODIC TRYPTOPHAN PROTEIN 2 HOMOLOG"/>
    <property type="match status" value="1"/>
</dbReference>
<evidence type="ECO:0000313" key="1">
    <source>
        <dbReference type="EMBL" id="TRY56497.1"/>
    </source>
</evidence>
<dbReference type="Proteomes" id="UP000316079">
    <property type="component" value="Unassembled WGS sequence"/>
</dbReference>
<dbReference type="GO" id="GO:0032040">
    <property type="term" value="C:small-subunit processome"/>
    <property type="evidence" value="ECO:0007669"/>
    <property type="project" value="TreeGrafter"/>
</dbReference>
<dbReference type="GO" id="GO:0000028">
    <property type="term" value="P:ribosomal small subunit assembly"/>
    <property type="evidence" value="ECO:0007669"/>
    <property type="project" value="TreeGrafter"/>
</dbReference>
<dbReference type="GO" id="GO:0034388">
    <property type="term" value="C:Pwp2p-containing subcomplex of 90S preribosome"/>
    <property type="evidence" value="ECO:0007669"/>
    <property type="project" value="TreeGrafter"/>
</dbReference>
<dbReference type="AlphaFoldDB" id="A0A553MTJ2"/>
<dbReference type="InterPro" id="IPR027145">
    <property type="entry name" value="PWP2"/>
</dbReference>
<proteinExistence type="predicted"/>
<feature type="non-terminal residue" evidence="1">
    <location>
        <position position="1"/>
    </location>
</feature>
<comment type="caution">
    <text evidence="1">The sequence shown here is derived from an EMBL/GenBank/DDBJ whole genome shotgun (WGS) entry which is preliminary data.</text>
</comment>
<sequence>FSNLLGAFYKQGNLSFSKNGDSVISPVGNRISVFDLKNNKTETFPVSTSKNIRCLGISPNGNLAILIDE</sequence>
<name>A0A553MTJ2_9TELE</name>
<feature type="non-terminal residue" evidence="1">
    <location>
        <position position="69"/>
    </location>
</feature>
<dbReference type="EMBL" id="SRMA01027281">
    <property type="protein sequence ID" value="TRY56497.1"/>
    <property type="molecule type" value="Genomic_DNA"/>
</dbReference>